<dbReference type="Proteomes" id="UP001159363">
    <property type="component" value="Chromosome 12"/>
</dbReference>
<dbReference type="PANTHER" id="PTHR45913">
    <property type="entry name" value="EPM2A-INTERACTING PROTEIN 1"/>
    <property type="match status" value="1"/>
</dbReference>
<protein>
    <submittedName>
        <fullName evidence="1">Uncharacterized protein</fullName>
    </submittedName>
</protein>
<keyword evidence="2" id="KW-1185">Reference proteome</keyword>
<dbReference type="PANTHER" id="PTHR45913:SF5">
    <property type="entry name" value="GENERAL TRANSCRIPTION FACTOR II-I REPEAT DOMAIN-CONTAINING PROTEIN 2A-LIKE PROTEIN"/>
    <property type="match status" value="1"/>
</dbReference>
<sequence length="112" mass="12791">MTGKNTGLVGLLRKKDVNVSVLHCIIHQEVLCSKFAKMNYVVKDETRIVHLNRGGNSAQSRKKLVEFLKELSVEFHEIRWLSAGKNLAAFVTIRKEVTEFLENAGKIEYDPY</sequence>
<evidence type="ECO:0000313" key="1">
    <source>
        <dbReference type="EMBL" id="KAJ8869845.1"/>
    </source>
</evidence>
<dbReference type="EMBL" id="JARBHB010000013">
    <property type="protein sequence ID" value="KAJ8869845.1"/>
    <property type="molecule type" value="Genomic_DNA"/>
</dbReference>
<proteinExistence type="predicted"/>
<gene>
    <name evidence="1" type="ORF">PR048_028854</name>
</gene>
<organism evidence="1 2">
    <name type="scientific">Dryococelus australis</name>
    <dbReference type="NCBI Taxonomy" id="614101"/>
    <lineage>
        <taxon>Eukaryota</taxon>
        <taxon>Metazoa</taxon>
        <taxon>Ecdysozoa</taxon>
        <taxon>Arthropoda</taxon>
        <taxon>Hexapoda</taxon>
        <taxon>Insecta</taxon>
        <taxon>Pterygota</taxon>
        <taxon>Neoptera</taxon>
        <taxon>Polyneoptera</taxon>
        <taxon>Phasmatodea</taxon>
        <taxon>Verophasmatodea</taxon>
        <taxon>Anareolatae</taxon>
        <taxon>Phasmatidae</taxon>
        <taxon>Eurycanthinae</taxon>
        <taxon>Dryococelus</taxon>
    </lineage>
</organism>
<accession>A0ABQ9GBQ0</accession>
<reference evidence="1 2" key="1">
    <citation type="submission" date="2023-02" db="EMBL/GenBank/DDBJ databases">
        <title>LHISI_Scaffold_Assembly.</title>
        <authorList>
            <person name="Stuart O.P."/>
            <person name="Cleave R."/>
            <person name="Magrath M.J.L."/>
            <person name="Mikheyev A.S."/>
        </authorList>
    </citation>
    <scope>NUCLEOTIDE SEQUENCE [LARGE SCALE GENOMIC DNA]</scope>
    <source>
        <strain evidence="1">Daus_M_001</strain>
        <tissue evidence="1">Leg muscle</tissue>
    </source>
</reference>
<comment type="caution">
    <text evidence="1">The sequence shown here is derived from an EMBL/GenBank/DDBJ whole genome shotgun (WGS) entry which is preliminary data.</text>
</comment>
<name>A0ABQ9GBQ0_9NEOP</name>
<evidence type="ECO:0000313" key="2">
    <source>
        <dbReference type="Proteomes" id="UP001159363"/>
    </source>
</evidence>